<dbReference type="AlphaFoldDB" id="A0A3A3GJ09"/>
<dbReference type="Pfam" id="PF01687">
    <property type="entry name" value="Flavokinase"/>
    <property type="match status" value="1"/>
</dbReference>
<comment type="caution">
    <text evidence="16">The sequence shown here is derived from an EMBL/GenBank/DDBJ whole genome shotgun (WGS) entry which is preliminary data.</text>
</comment>
<dbReference type="SUPFAM" id="SSF82114">
    <property type="entry name" value="Riboflavin kinase-like"/>
    <property type="match status" value="1"/>
</dbReference>
<protein>
    <recommendedName>
        <fullName evidence="14">Riboflavin biosynthesis protein</fullName>
    </recommendedName>
    <domain>
        <recommendedName>
            <fullName evidence="14">Riboflavin kinase</fullName>
            <ecNumber evidence="14">2.7.1.26</ecNumber>
        </recommendedName>
        <alternativeName>
            <fullName evidence="14">Flavokinase</fullName>
        </alternativeName>
    </domain>
    <domain>
        <recommendedName>
            <fullName evidence="14">FMN adenylyltransferase</fullName>
            <ecNumber evidence="14">2.7.7.2</ecNumber>
        </recommendedName>
        <alternativeName>
            <fullName evidence="14">FAD pyrophosphorylase</fullName>
        </alternativeName>
        <alternativeName>
            <fullName evidence="14">FAD synthase</fullName>
        </alternativeName>
    </domain>
</protein>
<dbReference type="CDD" id="cd02064">
    <property type="entry name" value="FAD_synthetase_N"/>
    <property type="match status" value="1"/>
</dbReference>
<evidence type="ECO:0000256" key="5">
    <source>
        <dbReference type="ARBA" id="ARBA00022679"/>
    </source>
</evidence>
<dbReference type="GO" id="GO:0009398">
    <property type="term" value="P:FMN biosynthetic process"/>
    <property type="evidence" value="ECO:0007669"/>
    <property type="project" value="UniProtKB-UniRule"/>
</dbReference>
<evidence type="ECO:0000313" key="17">
    <source>
        <dbReference type="Proteomes" id="UP000266177"/>
    </source>
</evidence>
<evidence type="ECO:0000256" key="7">
    <source>
        <dbReference type="ARBA" id="ARBA00022741"/>
    </source>
</evidence>
<name>A0A3A3GJ09_PANTH</name>
<dbReference type="SUPFAM" id="SSF52374">
    <property type="entry name" value="Nucleotidylyl transferase"/>
    <property type="match status" value="1"/>
</dbReference>
<evidence type="ECO:0000256" key="6">
    <source>
        <dbReference type="ARBA" id="ARBA00022695"/>
    </source>
</evidence>
<dbReference type="Pfam" id="PF06574">
    <property type="entry name" value="FAD_syn"/>
    <property type="match status" value="1"/>
</dbReference>
<sequence>MEKIVIHATDGHAEWTASQQPQVVILGHFDGIHAGHVKVIERGLKYGREHGLPVALMTFHPHPKAVFGDERYARCLTPPKEKERVLAQLGIDRLYIIDFNLSFAQLQARKFADCLCNLGVKHAVVGFDNRFGHRGEGSADLLAEWGEGCFTVDIVSAHNDDDAKVSSTRIRQCLAEGEITKANQLLARPYLLRGTVIHGDARGRTIGFPTANVDPNEPYVIPRNGVYAVKVQVGGVWHDGVMNIGLKPTFKSGETRPSIEAHLFDFDADIYGEEVTIAVMDFLRAEQKFDGIAALVAQITADAEEARRRLASMEGAPALESVFQG</sequence>
<dbReference type="NCBIfam" id="NF004162">
    <property type="entry name" value="PRK05627.1-5"/>
    <property type="match status" value="1"/>
</dbReference>
<keyword evidence="10 14" id="KW-0067">ATP-binding</keyword>
<keyword evidence="7 14" id="KW-0547">Nucleotide-binding</keyword>
<comment type="similarity">
    <text evidence="14">Belongs to the ribF family.</text>
</comment>
<dbReference type="InterPro" id="IPR014729">
    <property type="entry name" value="Rossmann-like_a/b/a_fold"/>
</dbReference>
<dbReference type="Gene3D" id="3.40.50.620">
    <property type="entry name" value="HUPs"/>
    <property type="match status" value="1"/>
</dbReference>
<dbReference type="UniPathway" id="UPA00276">
    <property type="reaction ID" value="UER00406"/>
</dbReference>
<evidence type="ECO:0000259" key="15">
    <source>
        <dbReference type="SMART" id="SM00904"/>
    </source>
</evidence>
<dbReference type="FunFam" id="2.40.30.30:FF:000004">
    <property type="entry name" value="Riboflavin biosynthesis protein"/>
    <property type="match status" value="1"/>
</dbReference>
<dbReference type="SMART" id="SM00904">
    <property type="entry name" value="Flavokinase"/>
    <property type="match status" value="1"/>
</dbReference>
<evidence type="ECO:0000256" key="1">
    <source>
        <dbReference type="ARBA" id="ARBA00004726"/>
    </source>
</evidence>
<comment type="pathway">
    <text evidence="2 14">Cofactor biosynthesis; FMN biosynthesis; FMN from riboflavin (ATP route): step 1/1.</text>
</comment>
<keyword evidence="8 14" id="KW-0418">Kinase</keyword>
<reference evidence="16 17" key="1">
    <citation type="submission" date="2018-09" db="EMBL/GenBank/DDBJ databases">
        <title>Paenibacillus SK2017-BO5.</title>
        <authorList>
            <person name="Piskunova J.V."/>
            <person name="Dubiley S.A."/>
            <person name="Severinov K.V."/>
        </authorList>
    </citation>
    <scope>NUCLEOTIDE SEQUENCE [LARGE SCALE GENOMIC DNA]</scope>
    <source>
        <strain evidence="16 17">BO5</strain>
    </source>
</reference>
<dbReference type="NCBIfam" id="TIGR00083">
    <property type="entry name" value="ribF"/>
    <property type="match status" value="1"/>
</dbReference>
<dbReference type="EMBL" id="QYZD01000017">
    <property type="protein sequence ID" value="RJG22337.1"/>
    <property type="molecule type" value="Genomic_DNA"/>
</dbReference>
<dbReference type="NCBIfam" id="NF004160">
    <property type="entry name" value="PRK05627.1-3"/>
    <property type="match status" value="1"/>
</dbReference>
<dbReference type="GO" id="GO:0008531">
    <property type="term" value="F:riboflavin kinase activity"/>
    <property type="evidence" value="ECO:0007669"/>
    <property type="project" value="UniProtKB-UniRule"/>
</dbReference>
<proteinExistence type="inferred from homology"/>
<evidence type="ECO:0000256" key="14">
    <source>
        <dbReference type="PIRNR" id="PIRNR004491"/>
    </source>
</evidence>
<gene>
    <name evidence="16" type="ORF">DQX05_18275</name>
</gene>
<dbReference type="GO" id="GO:0003919">
    <property type="term" value="F:FMN adenylyltransferase activity"/>
    <property type="evidence" value="ECO:0007669"/>
    <property type="project" value="UniProtKB-UniRule"/>
</dbReference>
<evidence type="ECO:0000256" key="9">
    <source>
        <dbReference type="ARBA" id="ARBA00022827"/>
    </source>
</evidence>
<evidence type="ECO:0000256" key="2">
    <source>
        <dbReference type="ARBA" id="ARBA00005201"/>
    </source>
</evidence>
<comment type="catalytic activity">
    <reaction evidence="13 14">
        <text>FMN + ATP + H(+) = FAD + diphosphate</text>
        <dbReference type="Rhea" id="RHEA:17237"/>
        <dbReference type="ChEBI" id="CHEBI:15378"/>
        <dbReference type="ChEBI" id="CHEBI:30616"/>
        <dbReference type="ChEBI" id="CHEBI:33019"/>
        <dbReference type="ChEBI" id="CHEBI:57692"/>
        <dbReference type="ChEBI" id="CHEBI:58210"/>
        <dbReference type="EC" id="2.7.7.2"/>
    </reaction>
</comment>
<dbReference type="EC" id="2.7.1.26" evidence="14"/>
<dbReference type="Gene3D" id="2.40.30.30">
    <property type="entry name" value="Riboflavin kinase-like"/>
    <property type="match status" value="1"/>
</dbReference>
<keyword evidence="6 14" id="KW-0548">Nucleotidyltransferase</keyword>
<feature type="domain" description="Riboflavin kinase" evidence="15">
    <location>
        <begin position="185"/>
        <end position="311"/>
    </location>
</feature>
<dbReference type="PIRSF" id="PIRSF004491">
    <property type="entry name" value="FAD_Synth"/>
    <property type="match status" value="1"/>
</dbReference>
<dbReference type="GO" id="GO:0009231">
    <property type="term" value="P:riboflavin biosynthetic process"/>
    <property type="evidence" value="ECO:0007669"/>
    <property type="project" value="InterPro"/>
</dbReference>
<dbReference type="InterPro" id="IPR023465">
    <property type="entry name" value="Riboflavin_kinase_dom_sf"/>
</dbReference>
<evidence type="ECO:0000256" key="11">
    <source>
        <dbReference type="ARBA" id="ARBA00023268"/>
    </source>
</evidence>
<dbReference type="Proteomes" id="UP000266177">
    <property type="component" value="Unassembled WGS sequence"/>
</dbReference>
<dbReference type="PANTHER" id="PTHR22749:SF6">
    <property type="entry name" value="RIBOFLAVIN KINASE"/>
    <property type="match status" value="1"/>
</dbReference>
<evidence type="ECO:0000256" key="13">
    <source>
        <dbReference type="ARBA" id="ARBA00049494"/>
    </source>
</evidence>
<dbReference type="InterPro" id="IPR023468">
    <property type="entry name" value="Riboflavin_kinase"/>
</dbReference>
<dbReference type="UniPathway" id="UPA00277">
    <property type="reaction ID" value="UER00407"/>
</dbReference>
<organism evidence="16 17">
    <name type="scientific">Paenibacillus thiaminolyticus</name>
    <name type="common">Bacillus thiaminolyticus</name>
    <dbReference type="NCBI Taxonomy" id="49283"/>
    <lineage>
        <taxon>Bacteria</taxon>
        <taxon>Bacillati</taxon>
        <taxon>Bacillota</taxon>
        <taxon>Bacilli</taxon>
        <taxon>Bacillales</taxon>
        <taxon>Paenibacillaceae</taxon>
        <taxon>Paenibacillus</taxon>
    </lineage>
</organism>
<dbReference type="PANTHER" id="PTHR22749">
    <property type="entry name" value="RIBOFLAVIN KINASE/FMN ADENYLYLTRANSFERASE"/>
    <property type="match status" value="1"/>
</dbReference>
<dbReference type="RefSeq" id="WP_119794942.1">
    <property type="nucleotide sequence ID" value="NZ_QYZD01000017.1"/>
</dbReference>
<dbReference type="OrthoDB" id="9803667at2"/>
<dbReference type="GO" id="GO:0005524">
    <property type="term" value="F:ATP binding"/>
    <property type="evidence" value="ECO:0007669"/>
    <property type="project" value="UniProtKB-UniRule"/>
</dbReference>
<dbReference type="GO" id="GO:0006747">
    <property type="term" value="P:FAD biosynthetic process"/>
    <property type="evidence" value="ECO:0007669"/>
    <property type="project" value="UniProtKB-UniRule"/>
</dbReference>
<keyword evidence="5 14" id="KW-0808">Transferase</keyword>
<dbReference type="InterPro" id="IPR015864">
    <property type="entry name" value="FAD_synthase"/>
</dbReference>
<dbReference type="InterPro" id="IPR002606">
    <property type="entry name" value="Riboflavin_kinase_bac"/>
</dbReference>
<evidence type="ECO:0000256" key="4">
    <source>
        <dbReference type="ARBA" id="ARBA00022643"/>
    </source>
</evidence>
<keyword evidence="3 14" id="KW-0285">Flavoprotein</keyword>
<comment type="pathway">
    <text evidence="1 14">Cofactor biosynthesis; FAD biosynthesis; FAD from FMN: step 1/1.</text>
</comment>
<dbReference type="FunFam" id="3.40.50.620:FF:000021">
    <property type="entry name" value="Riboflavin biosynthesis protein"/>
    <property type="match status" value="1"/>
</dbReference>
<accession>A0A3A3GJ09</accession>
<dbReference type="InterPro" id="IPR015865">
    <property type="entry name" value="Riboflavin_kinase_bac/euk"/>
</dbReference>
<dbReference type="EC" id="2.7.7.2" evidence="14"/>
<keyword evidence="11" id="KW-0511">Multifunctional enzyme</keyword>
<keyword evidence="4 14" id="KW-0288">FMN</keyword>
<comment type="catalytic activity">
    <reaction evidence="12 14">
        <text>riboflavin + ATP = FMN + ADP + H(+)</text>
        <dbReference type="Rhea" id="RHEA:14357"/>
        <dbReference type="ChEBI" id="CHEBI:15378"/>
        <dbReference type="ChEBI" id="CHEBI:30616"/>
        <dbReference type="ChEBI" id="CHEBI:57986"/>
        <dbReference type="ChEBI" id="CHEBI:58210"/>
        <dbReference type="ChEBI" id="CHEBI:456216"/>
        <dbReference type="EC" id="2.7.1.26"/>
    </reaction>
</comment>
<evidence type="ECO:0000256" key="12">
    <source>
        <dbReference type="ARBA" id="ARBA00047880"/>
    </source>
</evidence>
<evidence type="ECO:0000256" key="3">
    <source>
        <dbReference type="ARBA" id="ARBA00022630"/>
    </source>
</evidence>
<evidence type="ECO:0000256" key="10">
    <source>
        <dbReference type="ARBA" id="ARBA00022840"/>
    </source>
</evidence>
<keyword evidence="9 14" id="KW-0274">FAD</keyword>
<evidence type="ECO:0000256" key="8">
    <source>
        <dbReference type="ARBA" id="ARBA00022777"/>
    </source>
</evidence>
<evidence type="ECO:0000313" key="16">
    <source>
        <dbReference type="EMBL" id="RJG22337.1"/>
    </source>
</evidence>